<reference evidence="2" key="1">
    <citation type="submission" date="2023-10" db="EMBL/GenBank/DDBJ databases">
        <title>Genome assembly of Pristionchus species.</title>
        <authorList>
            <person name="Yoshida K."/>
            <person name="Sommer R.J."/>
        </authorList>
    </citation>
    <scope>NUCLEOTIDE SEQUENCE</scope>
    <source>
        <strain evidence="2">RS5133</strain>
    </source>
</reference>
<accession>A0AAV5VGX9</accession>
<feature type="non-terminal residue" evidence="2">
    <location>
        <position position="1"/>
    </location>
</feature>
<dbReference type="EMBL" id="BTSY01000003">
    <property type="protein sequence ID" value="GMT17190.1"/>
    <property type="molecule type" value="Genomic_DNA"/>
</dbReference>
<protein>
    <submittedName>
        <fullName evidence="2">Uncharacterized protein</fullName>
    </submittedName>
</protein>
<name>A0AAV5VGX9_9BILA</name>
<dbReference type="AlphaFoldDB" id="A0AAV5VGX9"/>
<feature type="non-terminal residue" evidence="2">
    <location>
        <position position="120"/>
    </location>
</feature>
<proteinExistence type="predicted"/>
<evidence type="ECO:0000313" key="2">
    <source>
        <dbReference type="EMBL" id="GMT17190.1"/>
    </source>
</evidence>
<comment type="caution">
    <text evidence="2">The sequence shown here is derived from an EMBL/GenBank/DDBJ whole genome shotgun (WGS) entry which is preliminary data.</text>
</comment>
<keyword evidence="3" id="KW-1185">Reference proteome</keyword>
<sequence>PASIIEFDSDKMCHKRYYRAEPVTEPPQPMQPKKPRQLQQQTQLLPQSPAASNVAAAQIECGELQQMQQMQHVQPILQHHNDHYQFQAEPTVKDWCNVQRHQLRMQQLHQGQRLQPHSSA</sequence>
<gene>
    <name evidence="2" type="ORF">PFISCL1PPCAC_8487</name>
</gene>
<organism evidence="2 3">
    <name type="scientific">Pristionchus fissidentatus</name>
    <dbReference type="NCBI Taxonomy" id="1538716"/>
    <lineage>
        <taxon>Eukaryota</taxon>
        <taxon>Metazoa</taxon>
        <taxon>Ecdysozoa</taxon>
        <taxon>Nematoda</taxon>
        <taxon>Chromadorea</taxon>
        <taxon>Rhabditida</taxon>
        <taxon>Rhabditina</taxon>
        <taxon>Diplogasteromorpha</taxon>
        <taxon>Diplogasteroidea</taxon>
        <taxon>Neodiplogasteridae</taxon>
        <taxon>Pristionchus</taxon>
    </lineage>
</organism>
<evidence type="ECO:0000256" key="1">
    <source>
        <dbReference type="SAM" id="MobiDB-lite"/>
    </source>
</evidence>
<feature type="compositionally biased region" description="Low complexity" evidence="1">
    <location>
        <begin position="37"/>
        <end position="49"/>
    </location>
</feature>
<feature type="region of interest" description="Disordered" evidence="1">
    <location>
        <begin position="18"/>
        <end position="51"/>
    </location>
</feature>
<evidence type="ECO:0000313" key="3">
    <source>
        <dbReference type="Proteomes" id="UP001432322"/>
    </source>
</evidence>
<dbReference type="Proteomes" id="UP001432322">
    <property type="component" value="Unassembled WGS sequence"/>
</dbReference>